<feature type="binding site" evidence="9">
    <location>
        <begin position="218"/>
        <end position="219"/>
    </location>
    <ligand>
        <name>substrate</name>
    </ligand>
</feature>
<keyword evidence="6 9" id="KW-0457">Lysine biosynthesis</keyword>
<dbReference type="eggNOG" id="COG0253">
    <property type="taxonomic scope" value="Bacteria"/>
</dbReference>
<keyword evidence="4 9" id="KW-0963">Cytoplasm</keyword>
<feature type="binding site" evidence="9">
    <location>
        <position position="22"/>
    </location>
    <ligand>
        <name>substrate</name>
    </ligand>
</feature>
<comment type="subunit">
    <text evidence="9">Homodimer.</text>
</comment>
<evidence type="ECO:0000256" key="4">
    <source>
        <dbReference type="ARBA" id="ARBA00022490"/>
    </source>
</evidence>
<dbReference type="FunFam" id="3.10.310.10:FF:000004">
    <property type="entry name" value="Diaminopimelate epimerase"/>
    <property type="match status" value="1"/>
</dbReference>
<dbReference type="PANTHER" id="PTHR31689">
    <property type="entry name" value="DIAMINOPIMELATE EPIMERASE, CHLOROPLASTIC"/>
    <property type="match status" value="1"/>
</dbReference>
<reference evidence="12" key="1">
    <citation type="submission" date="2010-08" db="EMBL/GenBank/DDBJ databases">
        <title>Genome sequence of Parvularcula bermudensis HTCC2503.</title>
        <authorList>
            <person name="Kang D.-M."/>
            <person name="Oh H.-M."/>
            <person name="Cho J.-C."/>
        </authorList>
    </citation>
    <scope>NUCLEOTIDE SEQUENCE [LARGE SCALE GENOMIC DNA]</scope>
    <source>
        <strain evidence="12">ATCC BAA-594 / HTCC2503 / KCTC 12087</strain>
    </source>
</reference>
<evidence type="ECO:0000256" key="9">
    <source>
        <dbReference type="HAMAP-Rule" id="MF_00197"/>
    </source>
</evidence>
<comment type="similarity">
    <text evidence="2 9">Belongs to the diaminopimelate epimerase family.</text>
</comment>
<feature type="binding site" evidence="9">
    <location>
        <begin position="228"/>
        <end position="229"/>
    </location>
    <ligand>
        <name>substrate</name>
    </ligand>
</feature>
<feature type="binding site" evidence="9">
    <location>
        <position position="167"/>
    </location>
    <ligand>
        <name>substrate</name>
    </ligand>
</feature>
<reference evidence="11 12" key="2">
    <citation type="journal article" date="2011" name="J. Bacteriol.">
        <title>Complete genome sequence of strain HTCC2503T of Parvularcula bermudensis, the type species of the order "Parvularculales" in the class Alphaproteobacteria.</title>
        <authorList>
            <person name="Oh H.M."/>
            <person name="Kang I."/>
            <person name="Vergin K.L."/>
            <person name="Kang D."/>
            <person name="Rhee K.H."/>
            <person name="Giovannoni S.J."/>
            <person name="Cho J.C."/>
        </authorList>
    </citation>
    <scope>NUCLEOTIDE SEQUENCE [LARGE SCALE GENOMIC DNA]</scope>
    <source>
        <strain evidence="12">ATCC BAA-594 / HTCC2503 / KCTC 12087</strain>
    </source>
</reference>
<comment type="function">
    <text evidence="9">Catalyzes the stereoinversion of LL-2,6-diaminopimelate (L,L-DAP) to meso-diaminopimelate (meso-DAP), a precursor of L-lysine and an essential component of the bacterial peptidoglycan.</text>
</comment>
<evidence type="ECO:0000256" key="7">
    <source>
        <dbReference type="ARBA" id="ARBA00023235"/>
    </source>
</evidence>
<comment type="pathway">
    <text evidence="1 9">Amino-acid biosynthesis; L-lysine biosynthesis via DAP pathway; DL-2,6-diaminopimelate from LL-2,6-diaminopimelate: step 1/1.</text>
</comment>
<evidence type="ECO:0000256" key="8">
    <source>
        <dbReference type="ARBA" id="ARBA00051712"/>
    </source>
</evidence>
<dbReference type="KEGG" id="pbr:PB2503_04067"/>
<keyword evidence="5 9" id="KW-0028">Amino-acid biosynthesis</keyword>
<feature type="binding site" evidence="9">
    <location>
        <position position="54"/>
    </location>
    <ligand>
        <name>substrate</name>
    </ligand>
</feature>
<dbReference type="NCBIfam" id="TIGR00652">
    <property type="entry name" value="DapF"/>
    <property type="match status" value="1"/>
</dbReference>
<dbReference type="Pfam" id="PF01678">
    <property type="entry name" value="DAP_epimerase"/>
    <property type="match status" value="2"/>
</dbReference>
<feature type="active site" evidence="10">
    <location>
        <position position="80"/>
    </location>
</feature>
<dbReference type="GO" id="GO:0008837">
    <property type="term" value="F:diaminopimelate epimerase activity"/>
    <property type="evidence" value="ECO:0007669"/>
    <property type="project" value="UniProtKB-UniRule"/>
</dbReference>
<dbReference type="EMBL" id="CP002156">
    <property type="protein sequence ID" value="ADM08888.1"/>
    <property type="molecule type" value="Genomic_DNA"/>
</dbReference>
<accession>E0TEK5</accession>
<dbReference type="Proteomes" id="UP000001302">
    <property type="component" value="Chromosome"/>
</dbReference>
<dbReference type="Gene3D" id="3.10.310.10">
    <property type="entry name" value="Diaminopimelate Epimerase, Chain A, domain 1"/>
    <property type="match status" value="2"/>
</dbReference>
<keyword evidence="12" id="KW-1185">Reference proteome</keyword>
<feature type="active site" description="Proton donor" evidence="9">
    <location>
        <position position="80"/>
    </location>
</feature>
<protein>
    <recommendedName>
        <fullName evidence="3 9">Diaminopimelate epimerase</fullName>
        <shortName evidence="9">DAP epimerase</shortName>
        <ecNumber evidence="3 9">5.1.1.7</ecNumber>
    </recommendedName>
    <alternativeName>
        <fullName evidence="9">PLP-independent amino acid racemase</fullName>
    </alternativeName>
</protein>
<feature type="site" description="Could be important to modulate the pK values of the two catalytic cysteine residues" evidence="9">
    <location>
        <position position="218"/>
    </location>
</feature>
<feature type="site" description="Could be important to modulate the pK values of the two catalytic cysteine residues" evidence="9">
    <location>
        <position position="169"/>
    </location>
</feature>
<evidence type="ECO:0000256" key="1">
    <source>
        <dbReference type="ARBA" id="ARBA00005196"/>
    </source>
</evidence>
<dbReference type="STRING" id="314260.PB2503_04067"/>
<dbReference type="AlphaFoldDB" id="E0TEK5"/>
<keyword evidence="7 9" id="KW-0413">Isomerase</keyword>
<dbReference type="HOGENOM" id="CLU_053306_1_0_5"/>
<evidence type="ECO:0000313" key="11">
    <source>
        <dbReference type="EMBL" id="ADM08888.1"/>
    </source>
</evidence>
<organism evidence="11 12">
    <name type="scientific">Parvularcula bermudensis (strain ATCC BAA-594 / HTCC2503 / KCTC 12087)</name>
    <dbReference type="NCBI Taxonomy" id="314260"/>
    <lineage>
        <taxon>Bacteria</taxon>
        <taxon>Pseudomonadati</taxon>
        <taxon>Pseudomonadota</taxon>
        <taxon>Alphaproteobacteria</taxon>
        <taxon>Parvularculales</taxon>
        <taxon>Parvularculaceae</taxon>
        <taxon>Parvularcula</taxon>
    </lineage>
</organism>
<dbReference type="PANTHER" id="PTHR31689:SF0">
    <property type="entry name" value="DIAMINOPIMELATE EPIMERASE"/>
    <property type="match status" value="1"/>
</dbReference>
<evidence type="ECO:0000256" key="2">
    <source>
        <dbReference type="ARBA" id="ARBA00010219"/>
    </source>
</evidence>
<dbReference type="EC" id="5.1.1.7" evidence="3 9"/>
<sequence>MEDALSADLEGCRYWLMDGIGNAFIIVDLRGGGTLGEDAARGLAEAAEGVRIDQVIGLVAEGEGAAMTIFNRDGSVAGACGNAARCIAWRLMEEQGTDEVIFGTPAGSVTATRAGDHRVTVDMGAPRLGWQDIPLAEACEDTRFLDIKVGPIDNPVLWGPSAVSMGNPHCVFFVEDVAAQRLDRFGPLIENHPLFPEGANVSVAEVPDPHHIRLRTWERGAGLTQACGTAACAALVSAVRRRRTGRRADVTLPGGTLDISWREADDHVLMTGDIRALRTGRL</sequence>
<evidence type="ECO:0000256" key="3">
    <source>
        <dbReference type="ARBA" id="ARBA00013080"/>
    </source>
</evidence>
<feature type="binding site" evidence="9">
    <location>
        <position position="200"/>
    </location>
    <ligand>
        <name>substrate</name>
    </ligand>
</feature>
<dbReference type="GO" id="GO:0005829">
    <property type="term" value="C:cytosol"/>
    <property type="evidence" value="ECO:0007669"/>
    <property type="project" value="TreeGrafter"/>
</dbReference>
<dbReference type="RefSeq" id="WP_013299862.1">
    <property type="nucleotide sequence ID" value="NC_014414.1"/>
</dbReference>
<dbReference type="PROSITE" id="PS01326">
    <property type="entry name" value="DAP_EPIMERASE"/>
    <property type="match status" value="1"/>
</dbReference>
<evidence type="ECO:0000313" key="12">
    <source>
        <dbReference type="Proteomes" id="UP000001302"/>
    </source>
</evidence>
<evidence type="ECO:0000256" key="5">
    <source>
        <dbReference type="ARBA" id="ARBA00022605"/>
    </source>
</evidence>
<name>E0TEK5_PARBH</name>
<evidence type="ECO:0000256" key="6">
    <source>
        <dbReference type="ARBA" id="ARBA00023154"/>
    </source>
</evidence>
<proteinExistence type="inferred from homology"/>
<dbReference type="UniPathway" id="UPA00034">
    <property type="reaction ID" value="UER00025"/>
</dbReference>
<dbReference type="GO" id="GO:0009089">
    <property type="term" value="P:lysine biosynthetic process via diaminopimelate"/>
    <property type="evidence" value="ECO:0007669"/>
    <property type="project" value="UniProtKB-UniRule"/>
</dbReference>
<dbReference type="HAMAP" id="MF_00197">
    <property type="entry name" value="DAP_epimerase"/>
    <property type="match status" value="1"/>
</dbReference>
<gene>
    <name evidence="9" type="primary">dapF</name>
    <name evidence="11" type="ordered locus">PB2503_04067</name>
</gene>
<feature type="active site" description="Proton acceptor" evidence="9">
    <location>
        <position position="227"/>
    </location>
</feature>
<feature type="binding site" evidence="9">
    <location>
        <begin position="81"/>
        <end position="82"/>
    </location>
    <ligand>
        <name>substrate</name>
    </ligand>
</feature>
<comment type="catalytic activity">
    <reaction evidence="8 9">
        <text>(2S,6S)-2,6-diaminopimelate = meso-2,6-diaminopimelate</text>
        <dbReference type="Rhea" id="RHEA:15393"/>
        <dbReference type="ChEBI" id="CHEBI:57609"/>
        <dbReference type="ChEBI" id="CHEBI:57791"/>
        <dbReference type="EC" id="5.1.1.7"/>
    </reaction>
</comment>
<dbReference type="SUPFAM" id="SSF54506">
    <property type="entry name" value="Diaminopimelate epimerase-like"/>
    <property type="match status" value="2"/>
</dbReference>
<feature type="binding site" evidence="9">
    <location>
        <position position="71"/>
    </location>
    <ligand>
        <name>substrate</name>
    </ligand>
</feature>
<dbReference type="InterPro" id="IPR001653">
    <property type="entry name" value="DAP_epimerase_DapF"/>
</dbReference>
<dbReference type="InterPro" id="IPR018510">
    <property type="entry name" value="DAP_epimerase_AS"/>
</dbReference>
<comment type="subcellular location">
    <subcellularLocation>
        <location evidence="9">Cytoplasm</location>
    </subcellularLocation>
</comment>
<evidence type="ECO:0000256" key="10">
    <source>
        <dbReference type="PROSITE-ProRule" id="PRU10125"/>
    </source>
</evidence>